<dbReference type="HAMAP" id="MF_00087">
    <property type="entry name" value="Glu_tRNA_reductase"/>
    <property type="match status" value="1"/>
</dbReference>
<dbReference type="InterPro" id="IPR000343">
    <property type="entry name" value="4pyrrol_synth_GluRdtase"/>
</dbReference>
<evidence type="ECO:0000256" key="10">
    <source>
        <dbReference type="PIRSR" id="PIRSR000445-2"/>
    </source>
</evidence>
<feature type="binding site" evidence="8 10">
    <location>
        <begin position="50"/>
        <end position="53"/>
    </location>
    <ligand>
        <name>substrate</name>
    </ligand>
</feature>
<feature type="site" description="Important for activity" evidence="8 12">
    <location>
        <position position="100"/>
    </location>
</feature>
<evidence type="ECO:0000259" key="16">
    <source>
        <dbReference type="Pfam" id="PF05201"/>
    </source>
</evidence>
<evidence type="ECO:0000256" key="2">
    <source>
        <dbReference type="ARBA" id="ARBA00005916"/>
    </source>
</evidence>
<evidence type="ECO:0000256" key="4">
    <source>
        <dbReference type="ARBA" id="ARBA00022857"/>
    </source>
</evidence>
<dbReference type="InterPro" id="IPR018214">
    <property type="entry name" value="GluRdtase_CS"/>
</dbReference>
<evidence type="ECO:0000256" key="11">
    <source>
        <dbReference type="PIRSR" id="PIRSR000445-3"/>
    </source>
</evidence>
<dbReference type="AlphaFoldDB" id="A0A8J7P8L2"/>
<feature type="binding site" evidence="8 10">
    <location>
        <position position="110"/>
    </location>
    <ligand>
        <name>substrate</name>
    </ligand>
</feature>
<dbReference type="Proteomes" id="UP000664277">
    <property type="component" value="Unassembled WGS sequence"/>
</dbReference>
<keyword evidence="4 8" id="KW-0521">NADP</keyword>
<evidence type="ECO:0000259" key="15">
    <source>
        <dbReference type="Pfam" id="PF01488"/>
    </source>
</evidence>
<evidence type="ECO:0000256" key="5">
    <source>
        <dbReference type="ARBA" id="ARBA00023002"/>
    </source>
</evidence>
<dbReference type="InterPro" id="IPR006151">
    <property type="entry name" value="Shikm_DH/Glu-tRNA_Rdtase"/>
</dbReference>
<evidence type="ECO:0000256" key="8">
    <source>
        <dbReference type="HAMAP-Rule" id="MF_00087"/>
    </source>
</evidence>
<dbReference type="UniPathway" id="UPA00251">
    <property type="reaction ID" value="UER00316"/>
</dbReference>
<dbReference type="Pfam" id="PF01488">
    <property type="entry name" value="Shikimate_DH"/>
    <property type="match status" value="1"/>
</dbReference>
<dbReference type="NCBIfam" id="TIGR01035">
    <property type="entry name" value="hemA"/>
    <property type="match status" value="1"/>
</dbReference>
<dbReference type="InterPro" id="IPR036453">
    <property type="entry name" value="GluRdtase_dimer_dom_sf"/>
</dbReference>
<dbReference type="InterPro" id="IPR036343">
    <property type="entry name" value="GluRdtase_N_sf"/>
</dbReference>
<dbReference type="EMBL" id="JAFLCK010000029">
    <property type="protein sequence ID" value="MBN8662024.1"/>
    <property type="molecule type" value="Genomic_DNA"/>
</dbReference>
<dbReference type="Pfam" id="PF00745">
    <property type="entry name" value="GlutR_dimer"/>
    <property type="match status" value="1"/>
</dbReference>
<name>A0A8J7P8L2_9BACT</name>
<evidence type="ECO:0000256" key="6">
    <source>
        <dbReference type="ARBA" id="ARBA00023244"/>
    </source>
</evidence>
<evidence type="ECO:0000256" key="3">
    <source>
        <dbReference type="ARBA" id="ARBA00012970"/>
    </source>
</evidence>
<protein>
    <recommendedName>
        <fullName evidence="3 8">Glutamyl-tRNA reductase</fullName>
        <shortName evidence="8">GluTR</shortName>
        <ecNumber evidence="3 8">1.2.1.70</ecNumber>
    </recommendedName>
</protein>
<reference evidence="17" key="1">
    <citation type="submission" date="2021-02" db="EMBL/GenBank/DDBJ databases">
        <title>Genome-Resolved Metagenomics of a Microbial Community Performing Photosynthetic Biological Nutrient Removal.</title>
        <authorList>
            <person name="Mcdaniel E.A."/>
        </authorList>
    </citation>
    <scope>NUCLEOTIDE SEQUENCE</scope>
    <source>
        <strain evidence="17">UWPOB_OBS1</strain>
    </source>
</reference>
<dbReference type="PANTHER" id="PTHR43120:SF1">
    <property type="entry name" value="GLUTAMYL-TRNA REDUCTASE 1, CHLOROPLASTIC"/>
    <property type="match status" value="1"/>
</dbReference>
<dbReference type="GO" id="GO:0006782">
    <property type="term" value="P:protoporphyrinogen IX biosynthetic process"/>
    <property type="evidence" value="ECO:0007669"/>
    <property type="project" value="UniProtKB-UniRule"/>
</dbReference>
<evidence type="ECO:0000313" key="18">
    <source>
        <dbReference type="Proteomes" id="UP000664277"/>
    </source>
</evidence>
<feature type="binding site" evidence="8 11">
    <location>
        <begin position="190"/>
        <end position="195"/>
    </location>
    <ligand>
        <name>NADP(+)</name>
        <dbReference type="ChEBI" id="CHEBI:58349"/>
    </ligand>
</feature>
<dbReference type="GO" id="GO:0008883">
    <property type="term" value="F:glutamyl-tRNA reductase activity"/>
    <property type="evidence" value="ECO:0007669"/>
    <property type="project" value="UniProtKB-UniRule"/>
</dbReference>
<evidence type="ECO:0000256" key="12">
    <source>
        <dbReference type="PIRSR" id="PIRSR000445-4"/>
    </source>
</evidence>
<accession>A0A8J7P8L2</accession>
<dbReference type="SUPFAM" id="SSF51735">
    <property type="entry name" value="NAD(P)-binding Rossmann-fold domains"/>
    <property type="match status" value="1"/>
</dbReference>
<feature type="binding site" evidence="8 10">
    <location>
        <position position="121"/>
    </location>
    <ligand>
        <name>substrate</name>
    </ligand>
</feature>
<keyword evidence="6 8" id="KW-0627">Porphyrin biosynthesis</keyword>
<comment type="caution">
    <text evidence="17">The sequence shown here is derived from an EMBL/GenBank/DDBJ whole genome shotgun (WGS) entry which is preliminary data.</text>
</comment>
<evidence type="ECO:0000256" key="1">
    <source>
        <dbReference type="ARBA" id="ARBA00005059"/>
    </source>
</evidence>
<dbReference type="InterPro" id="IPR015895">
    <property type="entry name" value="4pyrrol_synth_GluRdtase_N"/>
</dbReference>
<comment type="function">
    <text evidence="8">Catalyzes the NADPH-dependent reduction of glutamyl-tRNA(Glu) to glutamate 1-semialdehyde (GSA).</text>
</comment>
<dbReference type="SUPFAM" id="SSF69742">
    <property type="entry name" value="Glutamyl tRNA-reductase catalytic, N-terminal domain"/>
    <property type="match status" value="1"/>
</dbReference>
<comment type="domain">
    <text evidence="8">Possesses an unusual extended V-shaped dimeric structure with each monomer consisting of three distinct domains arranged along a curved 'spinal' alpha-helix. The N-terminal catalytic domain specifically recognizes the glutamate moiety of the substrate. The second domain is the NADPH-binding domain, and the third C-terminal domain is responsible for dimerization.</text>
</comment>
<proteinExistence type="inferred from homology"/>
<dbReference type="CDD" id="cd05213">
    <property type="entry name" value="NAD_bind_Glutamyl_tRNA_reduct"/>
    <property type="match status" value="1"/>
</dbReference>
<dbReference type="InterPro" id="IPR036291">
    <property type="entry name" value="NAD(P)-bd_dom_sf"/>
</dbReference>
<feature type="binding site" evidence="8 10">
    <location>
        <begin position="115"/>
        <end position="117"/>
    </location>
    <ligand>
        <name>substrate</name>
    </ligand>
</feature>
<dbReference type="GO" id="GO:0050661">
    <property type="term" value="F:NADP binding"/>
    <property type="evidence" value="ECO:0007669"/>
    <property type="project" value="InterPro"/>
</dbReference>
<feature type="domain" description="Tetrapyrrole biosynthesis glutamyl-tRNA reductase dimerisation" evidence="14">
    <location>
        <begin position="327"/>
        <end position="426"/>
    </location>
</feature>
<sequence>MNHLIVSGINYHFSPVSIRERFCIPDSCVGHALEALKRFPHIKESAILSTCNRTEVYAVVDDVRGGMADIEAFFASVQHVTDHGALKPNFKLLRDDVVLHLLRVAAGLDSMILGEAQIMSQVKAAHQNALERQSCGPMLDFIFKLALNCGKRVRTETSMGKRAVSVSSAALELAHLKLGSLKEKSTVVIGAGKMGQICVKHLLSEGGSGPVVLVNRNKERIESFLKNKLSNKEKIKFGFDFAERHELAAQADLVIVATGADDTVLKANELARYRHQGSPSQLIVDISVPRNTDAALAQLTGVELAHADDLAQIVSRNKAEREAIISEAEEIVYINFEDYHNWLRSQLVVPTIAELREKIEAIRLEQIAKTKDQGEQSAEGCRFEMESISRAIVNQILHHPTVQLKATKDYEILKQQAEALRTLFHLDPEEGRRRLEKARRGLEA</sequence>
<dbReference type="EC" id="1.2.1.70" evidence="3 8"/>
<feature type="domain" description="Quinate/shikimate 5-dehydrogenase/glutamyl-tRNA reductase" evidence="15">
    <location>
        <begin position="172"/>
        <end position="313"/>
    </location>
</feature>
<evidence type="ECO:0000259" key="14">
    <source>
        <dbReference type="Pfam" id="PF00745"/>
    </source>
</evidence>
<dbReference type="PROSITE" id="PS00747">
    <property type="entry name" value="GLUTR"/>
    <property type="match status" value="1"/>
</dbReference>
<evidence type="ECO:0000256" key="9">
    <source>
        <dbReference type="PIRSR" id="PIRSR000445-1"/>
    </source>
</evidence>
<feature type="domain" description="Glutamyl-tRNA reductase N-terminal" evidence="16">
    <location>
        <begin position="8"/>
        <end position="157"/>
    </location>
</feature>
<dbReference type="PANTHER" id="PTHR43120">
    <property type="entry name" value="GLUTAMYL-TRNA REDUCTASE 1, CHLOROPLASTIC"/>
    <property type="match status" value="1"/>
</dbReference>
<gene>
    <name evidence="8 17" type="primary">hemA</name>
    <name evidence="17" type="ORF">J0M35_16775</name>
</gene>
<comment type="subunit">
    <text evidence="8">Homodimer.</text>
</comment>
<dbReference type="SUPFAM" id="SSF69075">
    <property type="entry name" value="Glutamyl tRNA-reductase dimerization domain"/>
    <property type="match status" value="1"/>
</dbReference>
<comment type="similarity">
    <text evidence="2 8 13">Belongs to the glutamyl-tRNA reductase family.</text>
</comment>
<evidence type="ECO:0000256" key="13">
    <source>
        <dbReference type="RuleBase" id="RU000584"/>
    </source>
</evidence>
<dbReference type="InterPro" id="IPR015896">
    <property type="entry name" value="4pyrrol_synth_GluRdtase_dimer"/>
</dbReference>
<organism evidence="17 18">
    <name type="scientific">Candidatus Obscuribacter phosphatis</name>
    <dbReference type="NCBI Taxonomy" id="1906157"/>
    <lineage>
        <taxon>Bacteria</taxon>
        <taxon>Bacillati</taxon>
        <taxon>Candidatus Melainabacteria</taxon>
        <taxon>Candidatus Obscuribacterales</taxon>
        <taxon>Candidatus Obscuribacteraceae</taxon>
        <taxon>Candidatus Obscuribacter</taxon>
    </lineage>
</organism>
<keyword evidence="5 8" id="KW-0560">Oxidoreductase</keyword>
<dbReference type="Pfam" id="PF05201">
    <property type="entry name" value="GlutR_N"/>
    <property type="match status" value="1"/>
</dbReference>
<comment type="miscellaneous">
    <text evidence="8">During catalysis, the active site Cys acts as a nucleophile attacking the alpha-carbonyl group of tRNA-bound glutamate with the formation of a thioester intermediate between enzyme and glutamate, and the concomitant release of tRNA(Glu). The thioester intermediate is finally reduced by direct hydride transfer from NADPH, to form the product GSA.</text>
</comment>
<evidence type="ECO:0000256" key="7">
    <source>
        <dbReference type="ARBA" id="ARBA00047464"/>
    </source>
</evidence>
<dbReference type="FunFam" id="3.30.460.30:FF:000001">
    <property type="entry name" value="Glutamyl-tRNA reductase"/>
    <property type="match status" value="1"/>
</dbReference>
<dbReference type="PIRSF" id="PIRSF000445">
    <property type="entry name" value="4pyrrol_synth_GluRdtase"/>
    <property type="match status" value="1"/>
</dbReference>
<dbReference type="Gene3D" id="3.30.460.30">
    <property type="entry name" value="Glutamyl-tRNA reductase, N-terminal domain"/>
    <property type="match status" value="1"/>
</dbReference>
<feature type="active site" description="Nucleophile" evidence="8 9">
    <location>
        <position position="51"/>
    </location>
</feature>
<evidence type="ECO:0000313" key="17">
    <source>
        <dbReference type="EMBL" id="MBN8662024.1"/>
    </source>
</evidence>
<comment type="catalytic activity">
    <reaction evidence="7 8 13">
        <text>(S)-4-amino-5-oxopentanoate + tRNA(Glu) + NADP(+) = L-glutamyl-tRNA(Glu) + NADPH + H(+)</text>
        <dbReference type="Rhea" id="RHEA:12344"/>
        <dbReference type="Rhea" id="RHEA-COMP:9663"/>
        <dbReference type="Rhea" id="RHEA-COMP:9680"/>
        <dbReference type="ChEBI" id="CHEBI:15378"/>
        <dbReference type="ChEBI" id="CHEBI:57501"/>
        <dbReference type="ChEBI" id="CHEBI:57783"/>
        <dbReference type="ChEBI" id="CHEBI:58349"/>
        <dbReference type="ChEBI" id="CHEBI:78442"/>
        <dbReference type="ChEBI" id="CHEBI:78520"/>
        <dbReference type="EC" id="1.2.1.70"/>
    </reaction>
</comment>
<dbReference type="Gene3D" id="3.40.50.720">
    <property type="entry name" value="NAD(P)-binding Rossmann-like Domain"/>
    <property type="match status" value="1"/>
</dbReference>
<comment type="pathway">
    <text evidence="1 8 13">Porphyrin-containing compound metabolism; protoporphyrin-IX biosynthesis; 5-aminolevulinate from L-glutamyl-tRNA(Glu): step 1/2.</text>
</comment>